<keyword evidence="3" id="KW-1003">Cell membrane</keyword>
<dbReference type="PROSITE" id="PS50893">
    <property type="entry name" value="ABC_TRANSPORTER_2"/>
    <property type="match status" value="1"/>
</dbReference>
<dbReference type="CDD" id="cd03254">
    <property type="entry name" value="ABCC_Glucan_exporter_like"/>
    <property type="match status" value="1"/>
</dbReference>
<dbReference type="RefSeq" id="WP_073256602.1">
    <property type="nucleotide sequence ID" value="NZ_FRCR01000007.1"/>
</dbReference>
<dbReference type="InterPro" id="IPR036640">
    <property type="entry name" value="ABC1_TM_sf"/>
</dbReference>
<keyword evidence="4 9" id="KW-0812">Transmembrane</keyword>
<dbReference type="GO" id="GO:0005524">
    <property type="term" value="F:ATP binding"/>
    <property type="evidence" value="ECO:0007669"/>
    <property type="project" value="UniProtKB-KW"/>
</dbReference>
<keyword evidence="8 9" id="KW-0472">Membrane</keyword>
<gene>
    <name evidence="12" type="ORF">SAMN05660826_01364</name>
</gene>
<dbReference type="PANTHER" id="PTHR43394">
    <property type="entry name" value="ATP-DEPENDENT PERMEASE MDL1, MITOCHONDRIAL"/>
    <property type="match status" value="1"/>
</dbReference>
<dbReference type="Proteomes" id="UP000184375">
    <property type="component" value="Unassembled WGS sequence"/>
</dbReference>
<dbReference type="InterPro" id="IPR027417">
    <property type="entry name" value="P-loop_NTPase"/>
</dbReference>
<dbReference type="PROSITE" id="PS00211">
    <property type="entry name" value="ABC_TRANSPORTER_1"/>
    <property type="match status" value="1"/>
</dbReference>
<accession>A0A1M7JVW3</accession>
<feature type="transmembrane region" description="Helical" evidence="9">
    <location>
        <begin position="284"/>
        <end position="313"/>
    </location>
</feature>
<evidence type="ECO:0000256" key="8">
    <source>
        <dbReference type="ARBA" id="ARBA00023136"/>
    </source>
</evidence>
<dbReference type="InterPro" id="IPR003439">
    <property type="entry name" value="ABC_transporter-like_ATP-bd"/>
</dbReference>
<keyword evidence="7 9" id="KW-1133">Transmembrane helix</keyword>
<feature type="domain" description="ABC transporter" evidence="10">
    <location>
        <begin position="381"/>
        <end position="615"/>
    </location>
</feature>
<evidence type="ECO:0000256" key="7">
    <source>
        <dbReference type="ARBA" id="ARBA00022989"/>
    </source>
</evidence>
<dbReference type="AlphaFoldDB" id="A0A1M7JVW3"/>
<dbReference type="GO" id="GO:0016887">
    <property type="term" value="F:ATP hydrolysis activity"/>
    <property type="evidence" value="ECO:0007669"/>
    <property type="project" value="InterPro"/>
</dbReference>
<evidence type="ECO:0000313" key="13">
    <source>
        <dbReference type="Proteomes" id="UP000184375"/>
    </source>
</evidence>
<dbReference type="FunFam" id="3.40.50.300:FF:000287">
    <property type="entry name" value="Multidrug ABC transporter ATP-binding protein"/>
    <property type="match status" value="1"/>
</dbReference>
<feature type="transmembrane region" description="Helical" evidence="9">
    <location>
        <begin position="50"/>
        <end position="70"/>
    </location>
</feature>
<evidence type="ECO:0000256" key="9">
    <source>
        <dbReference type="SAM" id="Phobius"/>
    </source>
</evidence>
<dbReference type="CDD" id="cd18547">
    <property type="entry name" value="ABC_6TM_Tm288_like"/>
    <property type="match status" value="1"/>
</dbReference>
<evidence type="ECO:0000256" key="2">
    <source>
        <dbReference type="ARBA" id="ARBA00022448"/>
    </source>
</evidence>
<evidence type="ECO:0000256" key="3">
    <source>
        <dbReference type="ARBA" id="ARBA00022475"/>
    </source>
</evidence>
<dbReference type="Gene3D" id="3.40.50.300">
    <property type="entry name" value="P-loop containing nucleotide triphosphate hydrolases"/>
    <property type="match status" value="1"/>
</dbReference>
<feature type="transmembrane region" description="Helical" evidence="9">
    <location>
        <begin position="102"/>
        <end position="122"/>
    </location>
</feature>
<sequence>MSIGPRGPFFHGKRPGARGFVGGPPMVRPAEKPKDLKGTLKRLLKYLKPFFFQITIVFVLVVLSNVFNVLGPRIMGDITTELFKGIVSKRAGLGSTINFRFILQKITLLAVLYISAAFFTYIQHYLMAIVSQHMVFSLRNEVMAKLTKLPLKFFDSRTYGDVLSRITNDIDNISTTLQQSILQLLSAVVTLLGIVAMMLAISPVLTFITLLTLPLSIASTMSIASRSQRLFSKQQAVLGDLTGHVEETYGGFSVIKAFNREGDFIKAFVEMNEKLYDASWRAQFLSGIIMPLMNFISNIGYVIVCAAGGIFVIRRVLEIGDVQAFIQYSRQFNHPITQTANITNIIQSTIASAERVFEILDEEEETPDNPKLVLKDVKGCVKFENVSFSYSEDVPLIEDLNVEVKPGQKVAIVGPTGAGKTTIVNLLMRFYEIKKGSITVDGVDIRDISRENLRKIFGMVLQDTWLFSGTIRENIAYGKEGATEEEIINAAKAAHAHHFIKTLPGGYDAVLNEEASNISQGQKQLITIARAFLANPEILILDEATSNVDTVTEIYIQKALKDLMKGRTSFVIAHRLSTVKDADMILVINNGRIIEKGKHEELVKKGGFYAELYKSQFTVTS</sequence>
<dbReference type="Pfam" id="PF00005">
    <property type="entry name" value="ABC_tran"/>
    <property type="match status" value="1"/>
</dbReference>
<dbReference type="FunFam" id="1.20.1560.10:FF:000011">
    <property type="entry name" value="Multidrug ABC transporter ATP-binding protein"/>
    <property type="match status" value="1"/>
</dbReference>
<organism evidence="12 13">
    <name type="scientific">Caldanaerovirga acetigignens</name>
    <dbReference type="NCBI Taxonomy" id="447595"/>
    <lineage>
        <taxon>Bacteria</taxon>
        <taxon>Bacillati</taxon>
        <taxon>Bacillota</taxon>
        <taxon>Clostridia</taxon>
        <taxon>Thermosediminibacterales</taxon>
        <taxon>Thermosediminibacteraceae</taxon>
        <taxon>Caldanaerovirga</taxon>
    </lineage>
</organism>
<dbReference type="GO" id="GO:0005886">
    <property type="term" value="C:plasma membrane"/>
    <property type="evidence" value="ECO:0007669"/>
    <property type="project" value="UniProtKB-SubCell"/>
</dbReference>
<reference evidence="13" key="1">
    <citation type="submission" date="2016-11" db="EMBL/GenBank/DDBJ databases">
        <authorList>
            <person name="Varghese N."/>
            <person name="Submissions S."/>
        </authorList>
    </citation>
    <scope>NUCLEOTIDE SEQUENCE [LARGE SCALE GENOMIC DNA]</scope>
    <source>
        <strain evidence="13">DSM 18802</strain>
    </source>
</reference>
<feature type="domain" description="ABC transmembrane type-1" evidence="11">
    <location>
        <begin position="56"/>
        <end position="348"/>
    </location>
</feature>
<dbReference type="Pfam" id="PF00664">
    <property type="entry name" value="ABC_membrane"/>
    <property type="match status" value="1"/>
</dbReference>
<dbReference type="SUPFAM" id="SSF52540">
    <property type="entry name" value="P-loop containing nucleoside triphosphate hydrolases"/>
    <property type="match status" value="1"/>
</dbReference>
<keyword evidence="2" id="KW-0813">Transport</keyword>
<evidence type="ECO:0000259" key="10">
    <source>
        <dbReference type="PROSITE" id="PS50893"/>
    </source>
</evidence>
<dbReference type="Gene3D" id="1.20.1560.10">
    <property type="entry name" value="ABC transporter type 1, transmembrane domain"/>
    <property type="match status" value="1"/>
</dbReference>
<evidence type="ECO:0000256" key="4">
    <source>
        <dbReference type="ARBA" id="ARBA00022692"/>
    </source>
</evidence>
<evidence type="ECO:0000259" key="11">
    <source>
        <dbReference type="PROSITE" id="PS50929"/>
    </source>
</evidence>
<evidence type="ECO:0000313" key="12">
    <source>
        <dbReference type="EMBL" id="SHM57138.1"/>
    </source>
</evidence>
<dbReference type="InterPro" id="IPR017871">
    <property type="entry name" value="ABC_transporter-like_CS"/>
</dbReference>
<keyword evidence="13" id="KW-1185">Reference proteome</keyword>
<dbReference type="PANTHER" id="PTHR43394:SF1">
    <property type="entry name" value="ATP-BINDING CASSETTE SUB-FAMILY B MEMBER 10, MITOCHONDRIAL"/>
    <property type="match status" value="1"/>
</dbReference>
<dbReference type="SMART" id="SM00382">
    <property type="entry name" value="AAA"/>
    <property type="match status" value="1"/>
</dbReference>
<keyword evidence="6 12" id="KW-0067">ATP-binding</keyword>
<dbReference type="PROSITE" id="PS50929">
    <property type="entry name" value="ABC_TM1F"/>
    <property type="match status" value="1"/>
</dbReference>
<dbReference type="InterPro" id="IPR003593">
    <property type="entry name" value="AAA+_ATPase"/>
</dbReference>
<dbReference type="STRING" id="447595.SAMN05660826_01364"/>
<dbReference type="GO" id="GO:0015421">
    <property type="term" value="F:ABC-type oligopeptide transporter activity"/>
    <property type="evidence" value="ECO:0007669"/>
    <property type="project" value="TreeGrafter"/>
</dbReference>
<proteinExistence type="predicted"/>
<evidence type="ECO:0000256" key="5">
    <source>
        <dbReference type="ARBA" id="ARBA00022741"/>
    </source>
</evidence>
<feature type="transmembrane region" description="Helical" evidence="9">
    <location>
        <begin position="181"/>
        <end position="201"/>
    </location>
</feature>
<evidence type="ECO:0000256" key="6">
    <source>
        <dbReference type="ARBA" id="ARBA00022840"/>
    </source>
</evidence>
<dbReference type="InterPro" id="IPR011527">
    <property type="entry name" value="ABC1_TM_dom"/>
</dbReference>
<keyword evidence="5" id="KW-0547">Nucleotide-binding</keyword>
<name>A0A1M7JVW3_9FIRM</name>
<comment type="subcellular location">
    <subcellularLocation>
        <location evidence="1">Cell membrane</location>
        <topology evidence="1">Multi-pass membrane protein</topology>
    </subcellularLocation>
</comment>
<dbReference type="OrthoDB" id="9762517at2"/>
<dbReference type="SUPFAM" id="SSF90123">
    <property type="entry name" value="ABC transporter transmembrane region"/>
    <property type="match status" value="1"/>
</dbReference>
<evidence type="ECO:0000256" key="1">
    <source>
        <dbReference type="ARBA" id="ARBA00004651"/>
    </source>
</evidence>
<dbReference type="EMBL" id="FRCR01000007">
    <property type="protein sequence ID" value="SHM57138.1"/>
    <property type="molecule type" value="Genomic_DNA"/>
</dbReference>
<dbReference type="InterPro" id="IPR039421">
    <property type="entry name" value="Type_1_exporter"/>
</dbReference>
<protein>
    <submittedName>
        <fullName evidence="12">ATP-binding cassette, subfamily B</fullName>
    </submittedName>
</protein>